<name>A0ABW2ERB4_9BACI</name>
<evidence type="ECO:0000313" key="3">
    <source>
        <dbReference type="Proteomes" id="UP001596410"/>
    </source>
</evidence>
<keyword evidence="3" id="KW-1185">Reference proteome</keyword>
<gene>
    <name evidence="2" type="ORF">ACFQIC_18545</name>
</gene>
<proteinExistence type="predicted"/>
<protein>
    <submittedName>
        <fullName evidence="2">Uncharacterized protein</fullName>
    </submittedName>
</protein>
<keyword evidence="1" id="KW-0175">Coiled coil</keyword>
<evidence type="ECO:0000256" key="1">
    <source>
        <dbReference type="SAM" id="Coils"/>
    </source>
</evidence>
<feature type="coiled-coil region" evidence="1">
    <location>
        <begin position="8"/>
        <end position="35"/>
    </location>
</feature>
<organism evidence="2 3">
    <name type="scientific">Halobacillus seohaensis</name>
    <dbReference type="NCBI Taxonomy" id="447421"/>
    <lineage>
        <taxon>Bacteria</taxon>
        <taxon>Bacillati</taxon>
        <taxon>Bacillota</taxon>
        <taxon>Bacilli</taxon>
        <taxon>Bacillales</taxon>
        <taxon>Bacillaceae</taxon>
        <taxon>Halobacillus</taxon>
    </lineage>
</organism>
<dbReference type="RefSeq" id="WP_204706058.1">
    <property type="nucleotide sequence ID" value="NZ_JBHSZV010000055.1"/>
</dbReference>
<comment type="caution">
    <text evidence="2">The sequence shown here is derived from an EMBL/GenBank/DDBJ whole genome shotgun (WGS) entry which is preliminary data.</text>
</comment>
<dbReference type="Proteomes" id="UP001596410">
    <property type="component" value="Unassembled WGS sequence"/>
</dbReference>
<accession>A0ABW2ERB4</accession>
<reference evidence="3" key="1">
    <citation type="journal article" date="2019" name="Int. J. Syst. Evol. Microbiol.">
        <title>The Global Catalogue of Microorganisms (GCM) 10K type strain sequencing project: providing services to taxonomists for standard genome sequencing and annotation.</title>
        <authorList>
            <consortium name="The Broad Institute Genomics Platform"/>
            <consortium name="The Broad Institute Genome Sequencing Center for Infectious Disease"/>
            <person name="Wu L."/>
            <person name="Ma J."/>
        </authorList>
    </citation>
    <scope>NUCLEOTIDE SEQUENCE [LARGE SCALE GENOMIC DNA]</scope>
    <source>
        <strain evidence="3">CGMCC 4.1621</strain>
    </source>
</reference>
<sequence>MAKKDTLFDIALEGLDELEEEFEKVEKEFEDVLIDEYTKYGLLVGEQDLAVLHSFCYLFLAASSKKSLNTS</sequence>
<dbReference type="EMBL" id="JBHSZV010000055">
    <property type="protein sequence ID" value="MFC7063802.1"/>
    <property type="molecule type" value="Genomic_DNA"/>
</dbReference>
<evidence type="ECO:0000313" key="2">
    <source>
        <dbReference type="EMBL" id="MFC7063802.1"/>
    </source>
</evidence>